<dbReference type="EMBL" id="KV454017">
    <property type="protein sequence ID" value="ODV93612.1"/>
    <property type="molecule type" value="Genomic_DNA"/>
</dbReference>
<evidence type="ECO:0000313" key="2">
    <source>
        <dbReference type="EMBL" id="ODV93612.1"/>
    </source>
</evidence>
<gene>
    <name evidence="2" type="ORF">PACTADRAFT_4515</name>
</gene>
<evidence type="ECO:0000313" key="3">
    <source>
        <dbReference type="Proteomes" id="UP000094236"/>
    </source>
</evidence>
<protein>
    <submittedName>
        <fullName evidence="2">Uncharacterized protein</fullName>
    </submittedName>
</protein>
<reference evidence="3" key="1">
    <citation type="submission" date="2016-05" db="EMBL/GenBank/DDBJ databases">
        <title>Comparative genomics of biotechnologically important yeasts.</title>
        <authorList>
            <consortium name="DOE Joint Genome Institute"/>
            <person name="Riley R."/>
            <person name="Haridas S."/>
            <person name="Wolfe K.H."/>
            <person name="Lopes M.R."/>
            <person name="Hittinger C.T."/>
            <person name="Goker M."/>
            <person name="Salamov A."/>
            <person name="Wisecaver J."/>
            <person name="Long T.M."/>
            <person name="Aerts A.L."/>
            <person name="Barry K."/>
            <person name="Choi C."/>
            <person name="Clum A."/>
            <person name="Coughlan A.Y."/>
            <person name="Deshpande S."/>
            <person name="Douglass A.P."/>
            <person name="Hanson S.J."/>
            <person name="Klenk H.-P."/>
            <person name="Labutti K."/>
            <person name="Lapidus A."/>
            <person name="Lindquist E."/>
            <person name="Lipzen A."/>
            <person name="Meier-Kolthoff J.P."/>
            <person name="Ohm R.A."/>
            <person name="Otillar R.P."/>
            <person name="Pangilinan J."/>
            <person name="Peng Y."/>
            <person name="Rokas A."/>
            <person name="Rosa C.A."/>
            <person name="Scheuner C."/>
            <person name="Sibirny A.A."/>
            <person name="Slot J.C."/>
            <person name="Stielow J.B."/>
            <person name="Sun H."/>
            <person name="Kurtzman C.P."/>
            <person name="Blackwell M."/>
            <person name="Grigoriev I.V."/>
            <person name="Jeffries T.W."/>
        </authorList>
    </citation>
    <scope>NUCLEOTIDE SEQUENCE [LARGE SCALE GENOMIC DNA]</scope>
    <source>
        <strain evidence="3">NRRL Y-2460</strain>
    </source>
</reference>
<sequence>MGSKAHLVGHKGKRSRGKEVSVESNGNRVTAKHKVATSDDDNDDLSGTEFLKNHKDNSLSYIGTAEFIKNLGILRQEIEVLHSDYQGSQ</sequence>
<dbReference type="AlphaFoldDB" id="A0A1E4TPH2"/>
<feature type="non-terminal residue" evidence="2">
    <location>
        <position position="89"/>
    </location>
</feature>
<keyword evidence="3" id="KW-1185">Reference proteome</keyword>
<feature type="region of interest" description="Disordered" evidence="1">
    <location>
        <begin position="1"/>
        <end position="45"/>
    </location>
</feature>
<organism evidence="2 3">
    <name type="scientific">Pachysolen tannophilus NRRL Y-2460</name>
    <dbReference type="NCBI Taxonomy" id="669874"/>
    <lineage>
        <taxon>Eukaryota</taxon>
        <taxon>Fungi</taxon>
        <taxon>Dikarya</taxon>
        <taxon>Ascomycota</taxon>
        <taxon>Saccharomycotina</taxon>
        <taxon>Pichiomycetes</taxon>
        <taxon>Pachysolenaceae</taxon>
        <taxon>Pachysolen</taxon>
    </lineage>
</organism>
<accession>A0A1E4TPH2</accession>
<feature type="compositionally biased region" description="Basic residues" evidence="1">
    <location>
        <begin position="7"/>
        <end position="16"/>
    </location>
</feature>
<name>A0A1E4TPH2_PACTA</name>
<dbReference type="Proteomes" id="UP000094236">
    <property type="component" value="Unassembled WGS sequence"/>
</dbReference>
<proteinExistence type="predicted"/>
<evidence type="ECO:0000256" key="1">
    <source>
        <dbReference type="SAM" id="MobiDB-lite"/>
    </source>
</evidence>